<dbReference type="GO" id="GO:0005777">
    <property type="term" value="C:peroxisome"/>
    <property type="evidence" value="ECO:0007669"/>
    <property type="project" value="InterPro"/>
</dbReference>
<protein>
    <submittedName>
        <fullName evidence="2">Uncharacterized protein</fullName>
    </submittedName>
</protein>
<evidence type="ECO:0000313" key="3">
    <source>
        <dbReference type="Proteomes" id="UP001177023"/>
    </source>
</evidence>
<gene>
    <name evidence="2" type="ORF">MSPICULIGERA_LOCUS24910</name>
</gene>
<proteinExistence type="predicted"/>
<evidence type="ECO:0000256" key="1">
    <source>
        <dbReference type="SAM" id="MobiDB-lite"/>
    </source>
</evidence>
<feature type="compositionally biased region" description="Basic and acidic residues" evidence="1">
    <location>
        <begin position="453"/>
        <end position="463"/>
    </location>
</feature>
<dbReference type="InterPro" id="IPR033228">
    <property type="entry name" value="SZT2"/>
</dbReference>
<feature type="compositionally biased region" description="Basic and acidic residues" evidence="1">
    <location>
        <begin position="2655"/>
        <end position="2668"/>
    </location>
</feature>
<accession>A0AA36DFW4</accession>
<feature type="non-terminal residue" evidence="2">
    <location>
        <position position="2931"/>
    </location>
</feature>
<organism evidence="2 3">
    <name type="scientific">Mesorhabditis spiculigera</name>
    <dbReference type="NCBI Taxonomy" id="96644"/>
    <lineage>
        <taxon>Eukaryota</taxon>
        <taxon>Metazoa</taxon>
        <taxon>Ecdysozoa</taxon>
        <taxon>Nematoda</taxon>
        <taxon>Chromadorea</taxon>
        <taxon>Rhabditida</taxon>
        <taxon>Rhabditina</taxon>
        <taxon>Rhabditomorpha</taxon>
        <taxon>Rhabditoidea</taxon>
        <taxon>Rhabditidae</taxon>
        <taxon>Mesorhabditinae</taxon>
        <taxon>Mesorhabditis</taxon>
    </lineage>
</organism>
<dbReference type="EMBL" id="CATQJA010002709">
    <property type="protein sequence ID" value="CAJ0586929.1"/>
    <property type="molecule type" value="Genomic_DNA"/>
</dbReference>
<evidence type="ECO:0000313" key="2">
    <source>
        <dbReference type="EMBL" id="CAJ0586929.1"/>
    </source>
</evidence>
<dbReference type="Proteomes" id="UP001177023">
    <property type="component" value="Unassembled WGS sequence"/>
</dbReference>
<dbReference type="PANTHER" id="PTHR14918:SF3">
    <property type="entry name" value="KICSTOR COMPLEX PROTEIN SZT2"/>
    <property type="match status" value="1"/>
</dbReference>
<name>A0AA36DFW4_9BILA</name>
<feature type="compositionally biased region" description="Acidic residues" evidence="1">
    <location>
        <begin position="2637"/>
        <end position="2654"/>
    </location>
</feature>
<feature type="region of interest" description="Disordered" evidence="1">
    <location>
        <begin position="434"/>
        <end position="479"/>
    </location>
</feature>
<reference evidence="2" key="1">
    <citation type="submission" date="2023-06" db="EMBL/GenBank/DDBJ databases">
        <authorList>
            <person name="Delattre M."/>
        </authorList>
    </citation>
    <scope>NUCLEOTIDE SEQUENCE</scope>
    <source>
        <strain evidence="2">AF72</strain>
    </source>
</reference>
<feature type="region of interest" description="Disordered" evidence="1">
    <location>
        <begin position="2610"/>
        <end position="2679"/>
    </location>
</feature>
<dbReference type="PANTHER" id="PTHR14918">
    <property type="entry name" value="KICSTOR COMPLEX PROTEIN SZT2"/>
    <property type="match status" value="1"/>
</dbReference>
<comment type="caution">
    <text evidence="2">The sequence shown here is derived from an EMBL/GenBank/DDBJ whole genome shotgun (WGS) entry which is preliminary data.</text>
</comment>
<keyword evidence="3" id="KW-1185">Reference proteome</keyword>
<sequence>MSDPEIDEVCFEVPPQTGDRPTRNAAEVFIFMHRCFRASRNIRAHWFLEHLNKTVEVPRSDARPCLDDTKNDKYAKEMEVLGVIPEGGNADENVEGEKFLITMNTKVTYISRYYRHVFVLDISPSTLVADDCGGAVVYTKVLENLRMALYAVTKSFKIPGTNHVFTPQIYVTICVFTPFLCFDQDLVLTQGIFLTESMVDQLLDKVTLRFRKLVKELHKFTQPIFGSWATRRRQNRVKYDSTCEPDLTAEGDGELRPPTKITARTILAKMTKKMNSAEQDQRDAIDDDYPLEGTMKYRRKIWKCSRECGGCDGSCDYVCDGYVKPEWALIFMLRLGLVAVQMLPENTQSNIVIITDAVCGMPDAIALQQLLTQLRSYTISCSFIQINGGAFAEPSFGHVSSAELFHFLAMATFGTFLPNCTCCLDDQDPELRRLGPASIQNSNSPARRVLSLRQDREEEEGKAGRMASGGSVGRRPSEEENQHIRNMANKINPEFAKLYQDENILVEIEILAPFHVMRDILTEDGDFVDMTRQKGIKVFRRTLDSLIEADRLLLHLHSFNASPQYYTIPFGVSSRYSLFRLIDRGRRFVVEMPRGDQHTMTFVEFWKVLCNLDEGVWQKWVHSHCERLLLRVDEVPIDIFRENLASEITCEEANNHLHELLRDETSFCLLHQLAYVKFIYGDDPEVPKYFYMIRICSAPPAVTIKMAFLGGISSSDRRLDADALVVVRRPVERILVRYRNVPLNLRTMVRLGDEIDRGEDVRNLVLHNSLAKYLNCRRRIWNLPSIFEKDVILGSSRDHATFMLHTILYRRLREGFNIAWAENGIVGLCRQVVNETGFALEQYVYFPPQDLYLPFKMNRNRLPSTCRTTENAQDKEDYGIVFEPDAPPKSRRRIQEPATYQLVGEYWSEPMSDDDYERPSSSRDDDLVSALFTLDQLIKWCDHCHKNNGGAATLAPMSAEVLNLQGGLPLLFCLCDEPTLAYRLTTRHEKPKMDVEDLRSLDAPWMTFNPPTHFVWPTRCSELQKGLYKPTGFAKYATSVRNEACGRAMLTAMYQAINKGFPVAQSTVMFVIDNICDYMKREVPKVTDALEKFCGHIQNLPPELRVRLPESCYLGSDFETLFANAVAINFKVSGDRTPDESEHSSLMRAGSAPPIRRRILKKYADIPLFVFFNCTIEFPDRTMSSFPVQHLPYCVQELIDNCPEKPTEPFELKDVRVRVEMYVLSWPIEDEADPGRISTSEEREKSYAKRRMLAFRDSLPAAIQEVIKKLLKNVERLIEMEMVLIEARKQEVTLEQLRRISAFISKEYVEYADAGGADRRLDQRNKPLQLVINLPDTVKKLKSRLDGITVENCVLKKVGDEMFYCMPFDETEKRTRNESRRASMSKSRQVSGEAGLGAQVSPLRERKPSSSTALYCDGRPVERSEAFEDFWLILTVSEENLLFQLCRRQTDRHDRLFSLIWRKVKQTVRVLNQEMLLMQTLQTRKVDLLLLAPPESDRFVGTKGYASDDDFDVDPSSHLPIKQDARFHYAPGYFACEVQFEHWFTLHPRVRQSRMTNMSGMGSLSMNSGVEALKRELEPFKVANSNLTNVYILSAPDENVLYMILHVNRGSVSHTVKNAPKPWKREAYTKLEQQNALLLTIHGVREPRQEYILEFIDKMQKRLDNTTLHHLSTMLEKNAHSRLEAADVQFIQKDCRSPSTLIYFGIPNCLAGYLQAIYIYMHQQLITLDIHPARCKDESGTNAEHTSFRSLPPPNNYIPNDYQPRFSLFVRPIKEGNKTNGIACLEMRFVNERREIVELSNGRLDKNTHTTFMRPDDPVSEQIEHYKSLLSFRRVEEPGQREDTCAYLEVAAWQAGDVGFAVLKNKLEQCLRMALCDVLTEYGLLNDVVVGLEQNLPMSPPTASLQLHFTFDAKPNTSFGSELDKLSKDEILREELISDDFLRCAESYWSMIIDWAKVQTPSLLKAEVEFDAPDTHKRVLSQDTVLQEQTRRTIPLQERLMTILESVPMREQLQDRVLVARRRFDGKYEVVRTNPVAKSADLLNPALVGGFDRSFSGDERSAFVPRRRLFYGIVRQEKLTCFLYNFKPDLGRQIVQQITRFVHWHNGKMRLVKEIGMHKMGYQHLGESDKNSDNPFFEQLWRQPDEVLADELPEVARERRQGRNVSFHSRTPSVIRMHYADTLDRVYRHARTAFLVRKYFGCVWKDQLYQFIMVSGGFLSASAYSNHDLEALALPSDLPEPWNIKILYLLVAEYSEYLKKIHGLEAISITNPCTVTAQRRAHRLQYDKKCTYPPEVWLYKATPEGLILLHLHFQSPYFVLEMHTWEATAVLFKALEDVPQSARDHSAELSNSVSRLLSGLHFHSFTYDFHLRMLANFLSGRDTELFKSGYDTNAFLADFLQYYGCRPAYAQNCVYEERLAYKLGHSIRGQRAWGNIVDSHHEQGWKALKLKQNPHEAVPQTEYVLVSSACQEDLSPQSLVVRALLYDIEQAKFNSHSLFVIVYLIQIVPPNEPIKHLTLAALQKATRMRHESAPSNPGAIPVPSLRVDPLDGEMVVVATPMAERLPIPAFAEKDDDTRRRFSSGGVLSATPSIDIPLLKQSNETDSYVEPKTLMFPHSPRNPGREVDKNDENKDPAELVDDEDDDDKTIEDDETKSETERETEINDKPSRRHRHQEATGDIPEEHFAFYVTFVSEKQKVLQRCIEDSMDKFKAVLQEIIENTERQCRVEEIWVNIVQLPPRTGVEQKKAIMNLLNWTRDWNRLADHWKPMDYAKHDTSVPEELDLMCSLVKSIKLADRIPYFNELLADVDHARLCRHLLCRYGPQQCKLFIYKTSYKKVIVVINPNFIDQMFLVKFIAPGRTPEVEVLFKEVRTDNRSTLNCNYVDRAVDEILHVCMTFIWSEKAQSTSGPATVWNRMRSGLNMSHFFDSD</sequence>
<feature type="compositionally biased region" description="Basic and acidic residues" evidence="1">
    <location>
        <begin position="2622"/>
        <end position="2636"/>
    </location>
</feature>
<feature type="region of interest" description="Disordered" evidence="1">
    <location>
        <begin position="1374"/>
        <end position="1403"/>
    </location>
</feature>